<dbReference type="CDD" id="cd02966">
    <property type="entry name" value="TlpA_like_family"/>
    <property type="match status" value="1"/>
</dbReference>
<reference evidence="6 7" key="1">
    <citation type="submission" date="2017-05" db="EMBL/GenBank/DDBJ databases">
        <authorList>
            <person name="Varghese N."/>
            <person name="Submissions S."/>
        </authorList>
    </citation>
    <scope>NUCLEOTIDE SEQUENCE [LARGE SCALE GENOMIC DNA]</scope>
    <source>
        <strain evidence="6 7">DSM 27040</strain>
    </source>
</reference>
<dbReference type="Gene3D" id="3.40.30.10">
    <property type="entry name" value="Glutaredoxin"/>
    <property type="match status" value="1"/>
</dbReference>
<dbReference type="InterPro" id="IPR050553">
    <property type="entry name" value="Thioredoxin_ResA/DsbE_sf"/>
</dbReference>
<evidence type="ECO:0000313" key="6">
    <source>
        <dbReference type="EMBL" id="SMO92765.1"/>
    </source>
</evidence>
<accession>A0A521F959</accession>
<gene>
    <name evidence="6" type="ORF">SAMN06265379_1171</name>
</gene>
<organism evidence="6 7">
    <name type="scientific">Saccharicrinis carchari</name>
    <dbReference type="NCBI Taxonomy" id="1168039"/>
    <lineage>
        <taxon>Bacteria</taxon>
        <taxon>Pseudomonadati</taxon>
        <taxon>Bacteroidota</taxon>
        <taxon>Bacteroidia</taxon>
        <taxon>Marinilabiliales</taxon>
        <taxon>Marinilabiliaceae</taxon>
        <taxon>Saccharicrinis</taxon>
    </lineage>
</organism>
<dbReference type="OrthoDB" id="1118217at2"/>
<keyword evidence="7" id="KW-1185">Reference proteome</keyword>
<feature type="domain" description="Thioredoxin" evidence="5">
    <location>
        <begin position="22"/>
        <end position="163"/>
    </location>
</feature>
<evidence type="ECO:0000256" key="2">
    <source>
        <dbReference type="ARBA" id="ARBA00022748"/>
    </source>
</evidence>
<evidence type="ECO:0000313" key="7">
    <source>
        <dbReference type="Proteomes" id="UP000319040"/>
    </source>
</evidence>
<dbReference type="InterPro" id="IPR036249">
    <property type="entry name" value="Thioredoxin-like_sf"/>
</dbReference>
<dbReference type="InterPro" id="IPR013740">
    <property type="entry name" value="Redoxin"/>
</dbReference>
<name>A0A521F959_SACCC</name>
<dbReference type="Proteomes" id="UP000319040">
    <property type="component" value="Unassembled WGS sequence"/>
</dbReference>
<keyword evidence="6" id="KW-0413">Isomerase</keyword>
<keyword evidence="2" id="KW-0201">Cytochrome c-type biogenesis</keyword>
<dbReference type="InterPro" id="IPR013766">
    <property type="entry name" value="Thioredoxin_domain"/>
</dbReference>
<proteinExistence type="predicted"/>
<evidence type="ECO:0000259" key="5">
    <source>
        <dbReference type="PROSITE" id="PS51352"/>
    </source>
</evidence>
<dbReference type="PANTHER" id="PTHR42852">
    <property type="entry name" value="THIOL:DISULFIDE INTERCHANGE PROTEIN DSBE"/>
    <property type="match status" value="1"/>
</dbReference>
<keyword evidence="3" id="KW-1015">Disulfide bond</keyword>
<dbReference type="GO" id="GO:0030313">
    <property type="term" value="C:cell envelope"/>
    <property type="evidence" value="ECO:0007669"/>
    <property type="project" value="UniProtKB-SubCell"/>
</dbReference>
<dbReference type="RefSeq" id="WP_142534801.1">
    <property type="nucleotide sequence ID" value="NZ_FXTB01000017.1"/>
</dbReference>
<dbReference type="GO" id="GO:0016491">
    <property type="term" value="F:oxidoreductase activity"/>
    <property type="evidence" value="ECO:0007669"/>
    <property type="project" value="InterPro"/>
</dbReference>
<evidence type="ECO:0000256" key="1">
    <source>
        <dbReference type="ARBA" id="ARBA00004196"/>
    </source>
</evidence>
<dbReference type="GO" id="GO:0016853">
    <property type="term" value="F:isomerase activity"/>
    <property type="evidence" value="ECO:0007669"/>
    <property type="project" value="UniProtKB-KW"/>
</dbReference>
<dbReference type="PANTHER" id="PTHR42852:SF6">
    <property type="entry name" value="THIOL:DISULFIDE INTERCHANGE PROTEIN DSBE"/>
    <property type="match status" value="1"/>
</dbReference>
<dbReference type="EMBL" id="FXTB01000017">
    <property type="protein sequence ID" value="SMO92765.1"/>
    <property type="molecule type" value="Genomic_DNA"/>
</dbReference>
<protein>
    <submittedName>
        <fullName evidence="6">Thiol-disulfide isomerase or thioredoxin</fullName>
    </submittedName>
</protein>
<sequence length="429" mass="48950">MKHTLMTLAFIMLYGVAFCQDSEIESKLKGLSFQAIQNGRLIDYNILSKSKNKIVIIEFWETWCGACIEGMPHLKKLQDKYPNDLIVICVSSDGLNKSVDYINRTSYPFDFIFDESKKLSKTFPHSGIPFSIVIDKNGKIQAETRPSYIDENQINKMLFGNAMDVPVVKNFNPNDLDNKKNISLVLFELLNHELGERAYSKLTQSTNNKRIITGYQANAFIDTTETITEYITSRKSILQLYQFAYGDISENRFIYSDELNHIKSNTPNNLYTLNFKVSDLFGDFNTVLISQLNGALGLETERIRKDTTVLILKKIDINGNSIKLSNPQVGKSINSLISFQFFNVSGTRIDLNELVKLLADKTKKLVEHDIKVDLSYELDISMDKPTEDIDTWIEYFKKEGIHLSLEKSTIEFVRIKKAAHNIVYSAFGG</sequence>
<dbReference type="PROSITE" id="PS51352">
    <property type="entry name" value="THIOREDOXIN_2"/>
    <property type="match status" value="1"/>
</dbReference>
<dbReference type="SUPFAM" id="SSF52833">
    <property type="entry name" value="Thioredoxin-like"/>
    <property type="match status" value="1"/>
</dbReference>
<dbReference type="GO" id="GO:0017004">
    <property type="term" value="P:cytochrome complex assembly"/>
    <property type="evidence" value="ECO:0007669"/>
    <property type="project" value="UniProtKB-KW"/>
</dbReference>
<evidence type="ECO:0000256" key="4">
    <source>
        <dbReference type="ARBA" id="ARBA00023284"/>
    </source>
</evidence>
<comment type="subcellular location">
    <subcellularLocation>
        <location evidence="1">Cell envelope</location>
    </subcellularLocation>
</comment>
<dbReference type="AlphaFoldDB" id="A0A521F959"/>
<keyword evidence="4" id="KW-0676">Redox-active center</keyword>
<dbReference type="Pfam" id="PF08534">
    <property type="entry name" value="Redoxin"/>
    <property type="match status" value="1"/>
</dbReference>
<evidence type="ECO:0000256" key="3">
    <source>
        <dbReference type="ARBA" id="ARBA00023157"/>
    </source>
</evidence>